<proteinExistence type="predicted"/>
<keyword evidence="2" id="KW-1185">Reference proteome</keyword>
<organism evidence="1 2">
    <name type="scientific">Kipferlia bialata</name>
    <dbReference type="NCBI Taxonomy" id="797122"/>
    <lineage>
        <taxon>Eukaryota</taxon>
        <taxon>Metamonada</taxon>
        <taxon>Carpediemonas-like organisms</taxon>
        <taxon>Kipferlia</taxon>
    </lineage>
</organism>
<evidence type="ECO:0000313" key="1">
    <source>
        <dbReference type="EMBL" id="GIQ90858.1"/>
    </source>
</evidence>
<feature type="non-terminal residue" evidence="1">
    <location>
        <position position="1"/>
    </location>
</feature>
<accession>A0A9K3D7Y1</accession>
<reference evidence="1 2" key="1">
    <citation type="journal article" date="2018" name="PLoS ONE">
        <title>The draft genome of Kipferlia bialata reveals reductive genome evolution in fornicate parasites.</title>
        <authorList>
            <person name="Tanifuji G."/>
            <person name="Takabayashi S."/>
            <person name="Kume K."/>
            <person name="Takagi M."/>
            <person name="Nakayama T."/>
            <person name="Kamikawa R."/>
            <person name="Inagaki Y."/>
            <person name="Hashimoto T."/>
        </authorList>
    </citation>
    <scope>NUCLEOTIDE SEQUENCE [LARGE SCALE GENOMIC DNA]</scope>
    <source>
        <strain evidence="1">NY0173</strain>
    </source>
</reference>
<dbReference type="EMBL" id="BDIP01006772">
    <property type="protein sequence ID" value="GIQ90858.1"/>
    <property type="molecule type" value="Genomic_DNA"/>
</dbReference>
<gene>
    <name evidence="1" type="ORF">KIPB_013819</name>
</gene>
<name>A0A9K3D7Y1_9EUKA</name>
<evidence type="ECO:0000313" key="2">
    <source>
        <dbReference type="Proteomes" id="UP000265618"/>
    </source>
</evidence>
<protein>
    <submittedName>
        <fullName evidence="1">Uncharacterized protein</fullName>
    </submittedName>
</protein>
<dbReference type="Proteomes" id="UP000265618">
    <property type="component" value="Unassembled WGS sequence"/>
</dbReference>
<sequence>MTRTSVDHDLRETGLEERLREQEQEKLAQLKALEDRRVTEIDARCAEIEARFKQQLR</sequence>
<dbReference type="AlphaFoldDB" id="A0A9K3D7Y1"/>
<comment type="caution">
    <text evidence="1">The sequence shown here is derived from an EMBL/GenBank/DDBJ whole genome shotgun (WGS) entry which is preliminary data.</text>
</comment>